<keyword evidence="2" id="KW-1185">Reference proteome</keyword>
<protein>
    <recommendedName>
        <fullName evidence="3">DUF3500 domain-containing protein</fullName>
    </recommendedName>
</protein>
<evidence type="ECO:0000313" key="2">
    <source>
        <dbReference type="Proteomes" id="UP000219048"/>
    </source>
</evidence>
<dbReference type="PANTHER" id="PTHR37489:SF1">
    <property type="entry name" value="DUF3500 DOMAIN-CONTAINING PROTEIN"/>
    <property type="match status" value="1"/>
</dbReference>
<dbReference type="AlphaFoldDB" id="A0A285MXG9"/>
<evidence type="ECO:0008006" key="3">
    <source>
        <dbReference type="Google" id="ProtNLM"/>
    </source>
</evidence>
<organism evidence="1 2">
    <name type="scientific">Flagellimonas pacifica</name>
    <dbReference type="NCBI Taxonomy" id="1247520"/>
    <lineage>
        <taxon>Bacteria</taxon>
        <taxon>Pseudomonadati</taxon>
        <taxon>Bacteroidota</taxon>
        <taxon>Flavobacteriia</taxon>
        <taxon>Flavobacteriales</taxon>
        <taxon>Flavobacteriaceae</taxon>
        <taxon>Flagellimonas</taxon>
    </lineage>
</organism>
<proteinExistence type="predicted"/>
<gene>
    <name evidence="1" type="ORF">SAMN06265377_2330</name>
</gene>
<evidence type="ECO:0000313" key="1">
    <source>
        <dbReference type="EMBL" id="SNZ00506.1"/>
    </source>
</evidence>
<reference evidence="2" key="1">
    <citation type="submission" date="2017-09" db="EMBL/GenBank/DDBJ databases">
        <authorList>
            <person name="Varghese N."/>
            <person name="Submissions S."/>
        </authorList>
    </citation>
    <scope>NUCLEOTIDE SEQUENCE [LARGE SCALE GENOMIC DNA]</scope>
    <source>
        <strain evidence="2">DSM 25885</strain>
    </source>
</reference>
<accession>A0A285MXG9</accession>
<dbReference type="RefSeq" id="WP_097045959.1">
    <property type="nucleotide sequence ID" value="NZ_OBEH01000003.1"/>
</dbReference>
<dbReference type="PANTHER" id="PTHR37489">
    <property type="entry name" value="DUF3500 DOMAIN-CONTAINING PROTEIN"/>
    <property type="match status" value="1"/>
</dbReference>
<dbReference type="OrthoDB" id="581140at2"/>
<dbReference type="EMBL" id="OBEH01000003">
    <property type="protein sequence ID" value="SNZ00506.1"/>
    <property type="molecule type" value="Genomic_DNA"/>
</dbReference>
<dbReference type="Proteomes" id="UP000219048">
    <property type="component" value="Unassembled WGS sequence"/>
</dbReference>
<dbReference type="Pfam" id="PF12006">
    <property type="entry name" value="DUF3500"/>
    <property type="match status" value="1"/>
</dbReference>
<dbReference type="InterPro" id="IPR021889">
    <property type="entry name" value="DUF3500"/>
</dbReference>
<name>A0A285MXG9_9FLAO</name>
<sequence length="332" mass="38319">MKATLCLTLIMGWIGFIGFTQSPVSNFLNSLHQTQLDKALFQFTDDSRESWHFFPASMLEKRGIQLMELSPSQKDFFHIMLKSHLSQSGYQKAMKIIDLENILLELEGNANMRDSEKYYIAFYGNPKTDAIWGWSFEGHHLSLNFTSIGNHVSFAPRFMGASPATILHGKRKGQRVLALEDDLGLELINSLDSNQKNEAIFRKTNFREIVTFVESKAEPLETAGINAEALDQQQQKLLWKLIYEYISAMPEDLAKKRIEDVKKEQPNNIYFGWAGATSSRQPHYYRIQGKTFLIEFDNTQNNANHIHSVWRDFNGDFGRDLIQEHYKKSNHN</sequence>